<dbReference type="Gene3D" id="3.40.50.2300">
    <property type="match status" value="1"/>
</dbReference>
<keyword evidence="1 2" id="KW-0597">Phosphoprotein</keyword>
<dbReference type="Proteomes" id="UP000034846">
    <property type="component" value="Unassembled WGS sequence"/>
</dbReference>
<evidence type="ECO:0000313" key="5">
    <source>
        <dbReference type="Proteomes" id="UP000034846"/>
    </source>
</evidence>
<dbReference type="InterPro" id="IPR001789">
    <property type="entry name" value="Sig_transdc_resp-reg_receiver"/>
</dbReference>
<dbReference type="Pfam" id="PF00072">
    <property type="entry name" value="Response_reg"/>
    <property type="match status" value="1"/>
</dbReference>
<dbReference type="AlphaFoldDB" id="A0A0G2AD99"/>
<sequence>MEKPKVLVVDDAEIMRQIFQELLADDFDVMVAETVNEALQIIEAEPLVVVIVDWILRGECGGEVYQIAHAELVARKIAFMVVTGDQALASDFSRETGVRMLLKPENINLHTLPGILREEIAKVRG</sequence>
<evidence type="ECO:0000313" key="4">
    <source>
        <dbReference type="EMBL" id="KKW30419.1"/>
    </source>
</evidence>
<dbReference type="InterPro" id="IPR050595">
    <property type="entry name" value="Bact_response_regulator"/>
</dbReference>
<evidence type="ECO:0000259" key="3">
    <source>
        <dbReference type="PROSITE" id="PS50110"/>
    </source>
</evidence>
<accession>A0A0G2AD99</accession>
<gene>
    <name evidence="4" type="ORF">UY72_C0013G0029</name>
</gene>
<evidence type="ECO:0000256" key="2">
    <source>
        <dbReference type="PROSITE-ProRule" id="PRU00169"/>
    </source>
</evidence>
<comment type="caution">
    <text evidence="4">The sequence shown here is derived from an EMBL/GenBank/DDBJ whole genome shotgun (WGS) entry which is preliminary data.</text>
</comment>
<feature type="domain" description="Response regulatory" evidence="3">
    <location>
        <begin position="5"/>
        <end position="125"/>
    </location>
</feature>
<dbReference type="EMBL" id="LCRD01000013">
    <property type="protein sequence ID" value="KKW30419.1"/>
    <property type="molecule type" value="Genomic_DNA"/>
</dbReference>
<dbReference type="PROSITE" id="PS50110">
    <property type="entry name" value="RESPONSE_REGULATORY"/>
    <property type="match status" value="1"/>
</dbReference>
<proteinExistence type="predicted"/>
<dbReference type="PANTHER" id="PTHR44591:SF3">
    <property type="entry name" value="RESPONSE REGULATORY DOMAIN-CONTAINING PROTEIN"/>
    <property type="match status" value="1"/>
</dbReference>
<reference evidence="4 5" key="1">
    <citation type="journal article" date="2015" name="Nature">
        <title>rRNA introns, odd ribosomes, and small enigmatic genomes across a large radiation of phyla.</title>
        <authorList>
            <person name="Brown C.T."/>
            <person name="Hug L.A."/>
            <person name="Thomas B.C."/>
            <person name="Sharon I."/>
            <person name="Castelle C.J."/>
            <person name="Singh A."/>
            <person name="Wilkins M.J."/>
            <person name="Williams K.H."/>
            <person name="Banfield J.F."/>
        </authorList>
    </citation>
    <scope>NUCLEOTIDE SEQUENCE [LARGE SCALE GENOMIC DNA]</scope>
</reference>
<dbReference type="GO" id="GO:0000160">
    <property type="term" value="P:phosphorelay signal transduction system"/>
    <property type="evidence" value="ECO:0007669"/>
    <property type="project" value="InterPro"/>
</dbReference>
<dbReference type="PANTHER" id="PTHR44591">
    <property type="entry name" value="STRESS RESPONSE REGULATOR PROTEIN 1"/>
    <property type="match status" value="1"/>
</dbReference>
<feature type="modified residue" description="4-aspartylphosphate" evidence="2">
    <location>
        <position position="53"/>
    </location>
</feature>
<dbReference type="SUPFAM" id="SSF52172">
    <property type="entry name" value="CheY-like"/>
    <property type="match status" value="1"/>
</dbReference>
<evidence type="ECO:0000256" key="1">
    <source>
        <dbReference type="ARBA" id="ARBA00022553"/>
    </source>
</evidence>
<organism evidence="4 5">
    <name type="scientific">Candidatus Uhrbacteria bacterium GW2011_GWD2_52_7</name>
    <dbReference type="NCBI Taxonomy" id="1618989"/>
    <lineage>
        <taxon>Bacteria</taxon>
        <taxon>Candidatus Uhriibacteriota</taxon>
    </lineage>
</organism>
<protein>
    <submittedName>
        <fullName evidence="4">Two component, sigma54 specific, transcriptional regulator, Fis family</fullName>
    </submittedName>
</protein>
<dbReference type="InterPro" id="IPR011006">
    <property type="entry name" value="CheY-like_superfamily"/>
</dbReference>
<name>A0A0G2AD99_9BACT</name>